<evidence type="ECO:0000313" key="1">
    <source>
        <dbReference type="EMBL" id="KAJ8889678.1"/>
    </source>
</evidence>
<protein>
    <submittedName>
        <fullName evidence="1">Uncharacterized protein</fullName>
    </submittedName>
</protein>
<name>A0ABQ9HZ54_9NEOP</name>
<keyword evidence="2" id="KW-1185">Reference proteome</keyword>
<reference evidence="1 2" key="1">
    <citation type="submission" date="2023-02" db="EMBL/GenBank/DDBJ databases">
        <title>LHISI_Scaffold_Assembly.</title>
        <authorList>
            <person name="Stuart O.P."/>
            <person name="Cleave R."/>
            <person name="Magrath M.J.L."/>
            <person name="Mikheyev A.S."/>
        </authorList>
    </citation>
    <scope>NUCLEOTIDE SEQUENCE [LARGE SCALE GENOMIC DNA]</scope>
    <source>
        <strain evidence="1">Daus_M_001</strain>
        <tissue evidence="1">Leg muscle</tissue>
    </source>
</reference>
<dbReference type="Proteomes" id="UP001159363">
    <property type="component" value="Chromosome 3"/>
</dbReference>
<sequence>MNAVRRLTLAEFCLGRHVLSVERHQLAPVVLHRLCTGVVSLFITLCNYVTCDSPGFRMHDGVFLPDRHNTRSGDVHDTSELNVLLQIVHACPYSPLPTVIHCLALTSPHTSQFQSWRTDSTLQERITPKVALCNMCVHAVLSLWSGHVRNSVAGRAPRSSAVGHGRSGLLLKLGPRSSDWAVVGWSLQDGVRRPPLLSLQGQFTSVRKLRLPRVSLRQAAGAGRAFASWERWSCPDPRDPQLCGRQPDELWPERFRASLIVQNPRFGTLTAGLIIAGGATHSLSPWVEADDRCTTSAQGSVAVTSLGAKVLRSCGETHDIHLNCRLVHGSSDKTISVERVATACRKFGWATFATGARCWPQQLVAAWRTKPMLLGKVPGRRVRILPLPHLTVGTSFDVARQSHIFCESQHAGASYVMGGSCGDRCWGMATFQPQMMTLEIAESKLSIVGKPYQPPAVHIIPDKTVSTKCHGKLLPNNIRCLIVGLSNCGKTTLMIDNFIYAPGWLDFGTLCVFKKSGPTKIYQFKERYRCSIKII</sequence>
<comment type="caution">
    <text evidence="1">The sequence shown here is derived from an EMBL/GenBank/DDBJ whole genome shotgun (WGS) entry which is preliminary data.</text>
</comment>
<proteinExistence type="predicted"/>
<accession>A0ABQ9HZ54</accession>
<evidence type="ECO:0000313" key="2">
    <source>
        <dbReference type="Proteomes" id="UP001159363"/>
    </source>
</evidence>
<organism evidence="1 2">
    <name type="scientific">Dryococelus australis</name>
    <dbReference type="NCBI Taxonomy" id="614101"/>
    <lineage>
        <taxon>Eukaryota</taxon>
        <taxon>Metazoa</taxon>
        <taxon>Ecdysozoa</taxon>
        <taxon>Arthropoda</taxon>
        <taxon>Hexapoda</taxon>
        <taxon>Insecta</taxon>
        <taxon>Pterygota</taxon>
        <taxon>Neoptera</taxon>
        <taxon>Polyneoptera</taxon>
        <taxon>Phasmatodea</taxon>
        <taxon>Verophasmatodea</taxon>
        <taxon>Anareolatae</taxon>
        <taxon>Phasmatidae</taxon>
        <taxon>Eurycanthinae</taxon>
        <taxon>Dryococelus</taxon>
    </lineage>
</organism>
<gene>
    <name evidence="1" type="ORF">PR048_009179</name>
</gene>
<dbReference type="EMBL" id="JARBHB010000003">
    <property type="protein sequence ID" value="KAJ8889678.1"/>
    <property type="molecule type" value="Genomic_DNA"/>
</dbReference>